<keyword evidence="4 6" id="KW-0808">Transferase</keyword>
<evidence type="ECO:0000313" key="6">
    <source>
        <dbReference type="EMBL" id="OIQ80194.1"/>
    </source>
</evidence>
<dbReference type="AlphaFoldDB" id="A0A1J5QAH9"/>
<dbReference type="NCBIfam" id="NF008725">
    <property type="entry name" value="PRK11727.1"/>
    <property type="match status" value="1"/>
</dbReference>
<dbReference type="PANTHER" id="PTHR13393:SF0">
    <property type="entry name" value="RNA N6-ADENOSINE-METHYLTRANSFERASE METTL16"/>
    <property type="match status" value="1"/>
</dbReference>
<dbReference type="Pfam" id="PF05971">
    <property type="entry name" value="Methyltransf_10"/>
    <property type="match status" value="1"/>
</dbReference>
<protein>
    <submittedName>
        <fullName evidence="6">Ribosomal RNA large subunit methyltransferase F</fullName>
        <ecNumber evidence="6">2.1.1.181</ecNumber>
    </submittedName>
</protein>
<proteinExistence type="inferred from homology"/>
<evidence type="ECO:0000256" key="1">
    <source>
        <dbReference type="ARBA" id="ARBA00022490"/>
    </source>
</evidence>
<dbReference type="PIRSF" id="PIRSF029038">
    <property type="entry name" value="Mtase_YbiN_prd"/>
    <property type="match status" value="1"/>
</dbReference>
<dbReference type="GO" id="GO:0070475">
    <property type="term" value="P:rRNA base methylation"/>
    <property type="evidence" value="ECO:0007669"/>
    <property type="project" value="TreeGrafter"/>
</dbReference>
<dbReference type="InterPro" id="IPR029063">
    <property type="entry name" value="SAM-dependent_MTases_sf"/>
</dbReference>
<evidence type="ECO:0000256" key="4">
    <source>
        <dbReference type="ARBA" id="ARBA00022679"/>
    </source>
</evidence>
<gene>
    <name evidence="6" type="primary">rlmF_3</name>
    <name evidence="6" type="ORF">GALL_380560</name>
</gene>
<keyword evidence="3 6" id="KW-0489">Methyltransferase</keyword>
<name>A0A1J5QAH9_9ZZZZ</name>
<sequence length="328" mass="35928">MTGSEILQEVAEERSSLHPRNRHRSRYDFDRLIEASPELAWFVKLNAYHDASIDFSDPQAVKALNRALLKQVYGIRDWDIPAHYLCPPIPGRADYLHYAADLLGAANHGIVPLGRQVRVLDIGVGANAVYPLIGQREYGWSFVGSDIDPVALANVRRILQANGGLAEAIELRLQASPAAIFKGIVGPGETFDLTLCNPPFHASLEEAGAGAGRKWRNLGKGRTQEQAPLLNFGGQGAELCCAGGEQAFVSLMVGESVQFAARCFWFTTLVSKAASLPVIYRALKAAGALEVKTIPMAQGQKKSRIVAWTFLDAKQRRIWRSSHWQNAA</sequence>
<dbReference type="EMBL" id="MLJW01001095">
    <property type="protein sequence ID" value="OIQ80194.1"/>
    <property type="molecule type" value="Genomic_DNA"/>
</dbReference>
<evidence type="ECO:0000256" key="2">
    <source>
        <dbReference type="ARBA" id="ARBA00022552"/>
    </source>
</evidence>
<keyword evidence="2" id="KW-0698">rRNA processing</keyword>
<dbReference type="GO" id="GO:0052907">
    <property type="term" value="F:23S rRNA (adenine(1618)-N(6))-methyltransferase activity"/>
    <property type="evidence" value="ECO:0007669"/>
    <property type="project" value="UniProtKB-EC"/>
</dbReference>
<dbReference type="SUPFAM" id="SSF53335">
    <property type="entry name" value="S-adenosyl-L-methionine-dependent methyltransferases"/>
    <property type="match status" value="1"/>
</dbReference>
<reference evidence="6" key="1">
    <citation type="submission" date="2016-10" db="EMBL/GenBank/DDBJ databases">
        <title>Sequence of Gallionella enrichment culture.</title>
        <authorList>
            <person name="Poehlein A."/>
            <person name="Muehling M."/>
            <person name="Daniel R."/>
        </authorList>
    </citation>
    <scope>NUCLEOTIDE SEQUENCE</scope>
</reference>
<dbReference type="CDD" id="cd02440">
    <property type="entry name" value="AdoMet_MTases"/>
    <property type="match status" value="1"/>
</dbReference>
<keyword evidence="1" id="KW-0963">Cytoplasm</keyword>
<evidence type="ECO:0000256" key="5">
    <source>
        <dbReference type="ARBA" id="ARBA00022691"/>
    </source>
</evidence>
<dbReference type="Gene3D" id="3.40.50.150">
    <property type="entry name" value="Vaccinia Virus protein VP39"/>
    <property type="match status" value="1"/>
</dbReference>
<comment type="caution">
    <text evidence="6">The sequence shown here is derived from an EMBL/GenBank/DDBJ whole genome shotgun (WGS) entry which is preliminary data.</text>
</comment>
<keyword evidence="5" id="KW-0949">S-adenosyl-L-methionine</keyword>
<evidence type="ECO:0000256" key="3">
    <source>
        <dbReference type="ARBA" id="ARBA00022603"/>
    </source>
</evidence>
<dbReference type="InterPro" id="IPR016909">
    <property type="entry name" value="rRNA_lsu_MeTfrase_F"/>
</dbReference>
<dbReference type="InterPro" id="IPR010286">
    <property type="entry name" value="METTL16/RlmF"/>
</dbReference>
<organism evidence="6">
    <name type="scientific">mine drainage metagenome</name>
    <dbReference type="NCBI Taxonomy" id="410659"/>
    <lineage>
        <taxon>unclassified sequences</taxon>
        <taxon>metagenomes</taxon>
        <taxon>ecological metagenomes</taxon>
    </lineage>
</organism>
<accession>A0A1J5QAH9</accession>
<dbReference type="EC" id="2.1.1.181" evidence="6"/>
<dbReference type="PANTHER" id="PTHR13393">
    <property type="entry name" value="SAM-DEPENDENT METHYLTRANSFERASE"/>
    <property type="match status" value="1"/>
</dbReference>
<dbReference type="GO" id="GO:0005737">
    <property type="term" value="C:cytoplasm"/>
    <property type="evidence" value="ECO:0007669"/>
    <property type="project" value="InterPro"/>
</dbReference>
<dbReference type="HAMAP" id="MF_01848">
    <property type="entry name" value="23SrRNA_methyltr_F"/>
    <property type="match status" value="1"/>
</dbReference>